<dbReference type="Pfam" id="PF08885">
    <property type="entry name" value="GSCFA"/>
    <property type="match status" value="1"/>
</dbReference>
<dbReference type="InterPro" id="IPR014982">
    <property type="entry name" value="GSCFA"/>
</dbReference>
<protein>
    <submittedName>
        <fullName evidence="2">GSCFA domain-containing protein</fullName>
    </submittedName>
</protein>
<organism evidence="2 3">
    <name type="scientific">Szabonella alba</name>
    <dbReference type="NCBI Taxonomy" id="2804194"/>
    <lineage>
        <taxon>Bacteria</taxon>
        <taxon>Pseudomonadati</taxon>
        <taxon>Pseudomonadota</taxon>
        <taxon>Alphaproteobacteria</taxon>
        <taxon>Rhodobacterales</taxon>
        <taxon>Paracoccaceae</taxon>
        <taxon>Szabonella</taxon>
    </lineage>
</organism>
<gene>
    <name evidence="2" type="ORF">JL811_06795</name>
</gene>
<comment type="caution">
    <text evidence="2">The sequence shown here is derived from an EMBL/GenBank/DDBJ whole genome shotgun (WGS) entry which is preliminary data.</text>
</comment>
<accession>A0A8K0V7S0</accession>
<dbReference type="Proteomes" id="UP000648908">
    <property type="component" value="Unassembled WGS sequence"/>
</dbReference>
<dbReference type="RefSeq" id="WP_202687728.1">
    <property type="nucleotide sequence ID" value="NZ_JAESVN010000002.1"/>
</dbReference>
<feature type="domain" description="GSCFA" evidence="1">
    <location>
        <begin position="43"/>
        <end position="313"/>
    </location>
</feature>
<evidence type="ECO:0000259" key="1">
    <source>
        <dbReference type="Pfam" id="PF08885"/>
    </source>
</evidence>
<dbReference type="EMBL" id="JAESVN010000002">
    <property type="protein sequence ID" value="MBL4916928.1"/>
    <property type="molecule type" value="Genomic_DNA"/>
</dbReference>
<keyword evidence="3" id="KW-1185">Reference proteome</keyword>
<sequence>MSKSPYQSLPAQAFWRSAVAEAGLFGLADLWKSPWILPADAVFVTYGSCFAQHISRALLSRKLNWLNAEPAPGGTSDGLARKYNYGIFSARTGNIYTAAQMLTWARLAAGLDQADSVELWTDAQGYVHDLLRPKIEPQGFADASAAHASVESTRRAFLRSVRDSDVFVFTLGLTEGWVNLETGRSYAICPGTSVGTFNPDIHAFRNYSYPEIMADLETAFDLLRGINPDLKILLTVSPVPLVASASGHHVLTATQYSKSVLRAVAGDLAQHAGHIDYFPSYEIIAAPSGRGTFFEPNMRSVAQQGVDFVMSHFFRGLNVSGPARPSGPDAATL</sequence>
<name>A0A8K0V7S0_9RHOB</name>
<dbReference type="AlphaFoldDB" id="A0A8K0V7S0"/>
<proteinExistence type="predicted"/>
<reference evidence="2" key="1">
    <citation type="submission" date="2021-01" db="EMBL/GenBank/DDBJ databases">
        <title>Tabrizicola alba sp. nov. a motile alkaliphilic bacterium isolated from a soda lake.</title>
        <authorList>
            <person name="Szuroczki S."/>
            <person name="Abbaszade G."/>
            <person name="Schumann P."/>
            <person name="Toth E."/>
        </authorList>
    </citation>
    <scope>NUCLEOTIDE SEQUENCE</scope>
    <source>
        <strain evidence="2">DMG-N-6</strain>
    </source>
</reference>
<evidence type="ECO:0000313" key="3">
    <source>
        <dbReference type="Proteomes" id="UP000648908"/>
    </source>
</evidence>
<evidence type="ECO:0000313" key="2">
    <source>
        <dbReference type="EMBL" id="MBL4916928.1"/>
    </source>
</evidence>